<name>A0A6J1FZ89_CUCMO</name>
<dbReference type="PANTHER" id="PTHR35735:SF8">
    <property type="entry name" value="PROTEIN NIM1-INTERACTING 2"/>
    <property type="match status" value="1"/>
</dbReference>
<dbReference type="GeneID" id="111449260"/>
<feature type="region of interest" description="Disordered" evidence="1">
    <location>
        <begin position="1"/>
        <end position="51"/>
    </location>
</feature>
<reference evidence="3" key="1">
    <citation type="submission" date="2025-08" db="UniProtKB">
        <authorList>
            <consortium name="RefSeq"/>
        </authorList>
    </citation>
    <scope>IDENTIFICATION</scope>
    <source>
        <tissue evidence="3">Young leaves</tissue>
    </source>
</reference>
<dbReference type="GO" id="GO:0010112">
    <property type="term" value="P:regulation of systemic acquired resistance"/>
    <property type="evidence" value="ECO:0007669"/>
    <property type="project" value="InterPro"/>
</dbReference>
<dbReference type="Proteomes" id="UP000504609">
    <property type="component" value="Unplaced"/>
</dbReference>
<feature type="compositionally biased region" description="Basic and acidic residues" evidence="1">
    <location>
        <begin position="38"/>
        <end position="49"/>
    </location>
</feature>
<dbReference type="PANTHER" id="PTHR35735">
    <property type="entry name" value="PROTEIN NIM1-INTERACTING 2"/>
    <property type="match status" value="1"/>
</dbReference>
<dbReference type="InterPro" id="IPR034577">
    <property type="entry name" value="NIMIN-2"/>
</dbReference>
<sequence>MPFELFPSSRTDRGKRKRERGEHADYDAAAAAGNQKETVAERGNERQMTSDEEVEEFFAILKRLHAATKYIEKIDGARSLLMGKRAKTAKASEKEGDGVEIRTKRIPEQKLDRNLDLDLDLNLEPASVESDGKERRSRSHNLKSLTDDSAADSRRK</sequence>
<feature type="region of interest" description="Disordered" evidence="1">
    <location>
        <begin position="84"/>
        <end position="105"/>
    </location>
</feature>
<dbReference type="RefSeq" id="XP_022944860.1">
    <property type="nucleotide sequence ID" value="XM_023089092.1"/>
</dbReference>
<evidence type="ECO:0000256" key="1">
    <source>
        <dbReference type="SAM" id="MobiDB-lite"/>
    </source>
</evidence>
<evidence type="ECO:0000313" key="3">
    <source>
        <dbReference type="RefSeq" id="XP_022944860.1"/>
    </source>
</evidence>
<evidence type="ECO:0000313" key="2">
    <source>
        <dbReference type="Proteomes" id="UP000504609"/>
    </source>
</evidence>
<dbReference type="KEGG" id="cmos:111449260"/>
<dbReference type="AlphaFoldDB" id="A0A6J1FZ89"/>
<keyword evidence="2" id="KW-1185">Reference proteome</keyword>
<organism evidence="2 3">
    <name type="scientific">Cucurbita moschata</name>
    <name type="common">Winter crookneck squash</name>
    <name type="synonym">Cucurbita pepo var. moschata</name>
    <dbReference type="NCBI Taxonomy" id="3662"/>
    <lineage>
        <taxon>Eukaryota</taxon>
        <taxon>Viridiplantae</taxon>
        <taxon>Streptophyta</taxon>
        <taxon>Embryophyta</taxon>
        <taxon>Tracheophyta</taxon>
        <taxon>Spermatophyta</taxon>
        <taxon>Magnoliopsida</taxon>
        <taxon>eudicotyledons</taxon>
        <taxon>Gunneridae</taxon>
        <taxon>Pentapetalae</taxon>
        <taxon>rosids</taxon>
        <taxon>fabids</taxon>
        <taxon>Cucurbitales</taxon>
        <taxon>Cucurbitaceae</taxon>
        <taxon>Cucurbiteae</taxon>
        <taxon>Cucurbita</taxon>
    </lineage>
</organism>
<proteinExistence type="predicted"/>
<protein>
    <submittedName>
        <fullName evidence="3">Uncharacterized protein LOC111449260</fullName>
    </submittedName>
</protein>
<feature type="compositionally biased region" description="Basic and acidic residues" evidence="1">
    <location>
        <begin position="90"/>
        <end position="105"/>
    </location>
</feature>
<gene>
    <name evidence="3" type="primary">LOC111449260</name>
</gene>
<feature type="region of interest" description="Disordered" evidence="1">
    <location>
        <begin position="125"/>
        <end position="156"/>
    </location>
</feature>
<accession>A0A6J1FZ89</accession>